<comment type="caution">
    <text evidence="1">The sequence shown here is derived from an EMBL/GenBank/DDBJ whole genome shotgun (WGS) entry which is preliminary data.</text>
</comment>
<dbReference type="Proteomes" id="UP000316628">
    <property type="component" value="Unassembled WGS sequence"/>
</dbReference>
<evidence type="ECO:0000313" key="2">
    <source>
        <dbReference type="Proteomes" id="UP000316628"/>
    </source>
</evidence>
<keyword evidence="2" id="KW-1185">Reference proteome</keyword>
<protein>
    <submittedName>
        <fullName evidence="1">Uncharacterized protein</fullName>
    </submittedName>
</protein>
<dbReference type="AlphaFoldDB" id="A0A543JKF4"/>
<accession>A0A543JKF4</accession>
<organism evidence="1 2">
    <name type="scientific">Saccharothrix saharensis</name>
    <dbReference type="NCBI Taxonomy" id="571190"/>
    <lineage>
        <taxon>Bacteria</taxon>
        <taxon>Bacillati</taxon>
        <taxon>Actinomycetota</taxon>
        <taxon>Actinomycetes</taxon>
        <taxon>Pseudonocardiales</taxon>
        <taxon>Pseudonocardiaceae</taxon>
        <taxon>Saccharothrix</taxon>
    </lineage>
</organism>
<reference evidence="1 2" key="1">
    <citation type="submission" date="2019-06" db="EMBL/GenBank/DDBJ databases">
        <title>Sequencing the genomes of 1000 actinobacteria strains.</title>
        <authorList>
            <person name="Klenk H.-P."/>
        </authorList>
    </citation>
    <scope>NUCLEOTIDE SEQUENCE [LARGE SCALE GENOMIC DNA]</scope>
    <source>
        <strain evidence="1 2">DSM 45456</strain>
    </source>
</reference>
<dbReference type="OrthoDB" id="9940246at2"/>
<name>A0A543JKF4_9PSEU</name>
<gene>
    <name evidence="1" type="ORF">FHX81_5669</name>
</gene>
<evidence type="ECO:0000313" key="1">
    <source>
        <dbReference type="EMBL" id="TQM83251.1"/>
    </source>
</evidence>
<proteinExistence type="predicted"/>
<dbReference type="RefSeq" id="WP_141981029.1">
    <property type="nucleotide sequence ID" value="NZ_VFPP01000001.1"/>
</dbReference>
<sequence>MSPDTPHTSNPDEHAALLAHGALETAREEFAKTLTGFATRPSPQAATWHEHLSEAAPEMRALHALSVGYGWTEAIHRVANPDVLNVARANGYVVTDERTGCPVLTSYGHEALTRWRDFVSPLRDLPEYAPMWAVVNGLDG</sequence>
<dbReference type="EMBL" id="VFPP01000001">
    <property type="protein sequence ID" value="TQM83251.1"/>
    <property type="molecule type" value="Genomic_DNA"/>
</dbReference>